<dbReference type="InterPro" id="IPR001763">
    <property type="entry name" value="Rhodanese-like_dom"/>
</dbReference>
<dbReference type="SMART" id="SM00450">
    <property type="entry name" value="RHOD"/>
    <property type="match status" value="2"/>
</dbReference>
<keyword evidence="2" id="KW-0677">Repeat</keyword>
<organism evidence="4 5">
    <name type="scientific">Actinoplanes friuliensis DSM 7358</name>
    <dbReference type="NCBI Taxonomy" id="1246995"/>
    <lineage>
        <taxon>Bacteria</taxon>
        <taxon>Bacillati</taxon>
        <taxon>Actinomycetota</taxon>
        <taxon>Actinomycetes</taxon>
        <taxon>Micromonosporales</taxon>
        <taxon>Micromonosporaceae</taxon>
        <taxon>Actinoplanes</taxon>
    </lineage>
</organism>
<dbReference type="Gene3D" id="3.40.50.720">
    <property type="entry name" value="NAD(P)-binding Rossmann-like Domain"/>
    <property type="match status" value="1"/>
</dbReference>
<feature type="domain" description="Rhodanese" evidence="3">
    <location>
        <begin position="351"/>
        <end position="469"/>
    </location>
</feature>
<dbReference type="Pfam" id="PF00581">
    <property type="entry name" value="Rhodanese"/>
    <property type="match status" value="2"/>
</dbReference>
<sequence length="614" mass="63211">MTRLVIVGAGAVGASVAAELHLAGGDTVLIARGAQLAALREHGLRYVRPGGTATVSVPVVGGPEEVDLRDGDVLVLATKSQDTEAALRQWAWQPVKRADGSSGVAATDLPVLVLQNGLANERAALRHFGQVLGAVIWIPAGHLTPGEVVSAGEPVPALVWLGEYPSGAGGHAGAVAAELTRAGLRVEVVDDIARWKAGKLLGNLVNGLDALYRASPLRERAVAALRAEAEAVFAASGIDPISPAADGFRSVAIPGHDRGGNSTRQSLARGATPEIDYLNGEIVLLGRLAGVGAPLNAAVQARVHRAAAEGTAAGSLGDDDLAATLPTLAEPTGDRAGVLITAAQLHRRLAEPGPPVLLDVRWALGDPDGEQHYRDAHLPGALYADLETDLAGPHEPGAGRHPLPSVARLQTAARRWGITRKRGVVVYDNSGGLAAARAWWLLRWAGVPDVRILDGGLAAWLAAGHGVATGQAQPQPPSDIVLTGGHLPTVTAEEAAASPVLLDARAGERYRGEVEPIDPRAGHIPGARSAPTTANLTGEIPLFRPTAELRERFQALGAGTGDVAVYCGSGVTAAHEIAALAVAGFDAALYPGSWSAWSSDPDRPIATGSEEIPR</sequence>
<dbReference type="eggNOG" id="COG2897">
    <property type="taxonomic scope" value="Bacteria"/>
</dbReference>
<dbReference type="PANTHER" id="PTHR11364:SF27">
    <property type="entry name" value="SULFURTRANSFERASE"/>
    <property type="match status" value="1"/>
</dbReference>
<dbReference type="STRING" id="1246995.AFR_22245"/>
<dbReference type="PROSITE" id="PS50206">
    <property type="entry name" value="RHODANESE_3"/>
    <property type="match status" value="2"/>
</dbReference>
<dbReference type="SUPFAM" id="SSF52821">
    <property type="entry name" value="Rhodanese/Cell cycle control phosphatase"/>
    <property type="match status" value="2"/>
</dbReference>
<protein>
    <submittedName>
        <fullName evidence="4">Ketopantoate reductase ApbA/PanE</fullName>
    </submittedName>
</protein>
<dbReference type="InterPro" id="IPR008927">
    <property type="entry name" value="6-PGluconate_DH-like_C_sf"/>
</dbReference>
<dbReference type="GO" id="GO:0004792">
    <property type="term" value="F:thiosulfate-cyanide sulfurtransferase activity"/>
    <property type="evidence" value="ECO:0007669"/>
    <property type="project" value="TreeGrafter"/>
</dbReference>
<reference evidence="4 5" key="1">
    <citation type="journal article" date="2014" name="J. Biotechnol.">
        <title>Complete genome sequence of the actinobacterium Actinoplanes friuliensis HAG 010964, producer of the lipopeptide antibiotic friulimycin.</title>
        <authorList>
            <person name="Ruckert C."/>
            <person name="Szczepanowski R."/>
            <person name="Albersmeier A."/>
            <person name="Goesmann A."/>
            <person name="Fischer N."/>
            <person name="Steinkamper A."/>
            <person name="Puhler A."/>
            <person name="Biener R."/>
            <person name="Schwartz D."/>
            <person name="Kalinowski J."/>
        </authorList>
    </citation>
    <scope>NUCLEOTIDE SEQUENCE [LARGE SCALE GENOMIC DNA]</scope>
    <source>
        <strain evidence="4 5">DSM 7358</strain>
    </source>
</reference>
<keyword evidence="5" id="KW-1185">Reference proteome</keyword>
<evidence type="ECO:0000256" key="1">
    <source>
        <dbReference type="ARBA" id="ARBA00022679"/>
    </source>
</evidence>
<feature type="domain" description="Rhodanese" evidence="3">
    <location>
        <begin position="495"/>
        <end position="606"/>
    </location>
</feature>
<dbReference type="AlphaFoldDB" id="U5W0R4"/>
<dbReference type="HOGENOM" id="CLU_439891_0_0_11"/>
<gene>
    <name evidence="4" type="ORF">AFR_22245</name>
</gene>
<dbReference type="eggNOG" id="COG1893">
    <property type="taxonomic scope" value="Bacteria"/>
</dbReference>
<dbReference type="InterPro" id="IPR013332">
    <property type="entry name" value="KPR_N"/>
</dbReference>
<dbReference type="OrthoDB" id="9770030at2"/>
<evidence type="ECO:0000259" key="3">
    <source>
        <dbReference type="PROSITE" id="PS50206"/>
    </source>
</evidence>
<dbReference type="SUPFAM" id="SSF48179">
    <property type="entry name" value="6-phosphogluconate dehydrogenase C-terminal domain-like"/>
    <property type="match status" value="1"/>
</dbReference>
<dbReference type="KEGG" id="afs:AFR_22245"/>
<dbReference type="EMBL" id="CP006272">
    <property type="protein sequence ID" value="AGZ42719.1"/>
    <property type="molecule type" value="Genomic_DNA"/>
</dbReference>
<dbReference type="InterPro" id="IPR036291">
    <property type="entry name" value="NAD(P)-bd_dom_sf"/>
</dbReference>
<dbReference type="Gene3D" id="1.10.1040.10">
    <property type="entry name" value="N-(1-d-carboxylethyl)-l-norvaline Dehydrogenase, domain 2"/>
    <property type="match status" value="1"/>
</dbReference>
<evidence type="ECO:0000313" key="4">
    <source>
        <dbReference type="EMBL" id="AGZ42719.1"/>
    </source>
</evidence>
<accession>U5W0R4</accession>
<keyword evidence="1" id="KW-0808">Transferase</keyword>
<dbReference type="InterPro" id="IPR045078">
    <property type="entry name" value="TST/MPST-like"/>
</dbReference>
<dbReference type="PANTHER" id="PTHR11364">
    <property type="entry name" value="THIOSULFATE SULFERTANSFERASE"/>
    <property type="match status" value="1"/>
</dbReference>
<evidence type="ECO:0000313" key="5">
    <source>
        <dbReference type="Proteomes" id="UP000017746"/>
    </source>
</evidence>
<dbReference type="Pfam" id="PF08546">
    <property type="entry name" value="ApbA_C"/>
    <property type="match status" value="1"/>
</dbReference>
<dbReference type="CDD" id="cd01448">
    <property type="entry name" value="TST_Repeat_1"/>
    <property type="match status" value="1"/>
</dbReference>
<dbReference type="PATRIC" id="fig|1246995.3.peg.4509"/>
<dbReference type="InterPro" id="IPR013328">
    <property type="entry name" value="6PGD_dom2"/>
</dbReference>
<dbReference type="Proteomes" id="UP000017746">
    <property type="component" value="Chromosome"/>
</dbReference>
<dbReference type="Gene3D" id="3.40.250.10">
    <property type="entry name" value="Rhodanese-like domain"/>
    <property type="match status" value="2"/>
</dbReference>
<dbReference type="SUPFAM" id="SSF51735">
    <property type="entry name" value="NAD(P)-binding Rossmann-fold domains"/>
    <property type="match status" value="1"/>
</dbReference>
<dbReference type="Pfam" id="PF02558">
    <property type="entry name" value="ApbA"/>
    <property type="match status" value="1"/>
</dbReference>
<proteinExistence type="predicted"/>
<evidence type="ECO:0000256" key="2">
    <source>
        <dbReference type="ARBA" id="ARBA00022737"/>
    </source>
</evidence>
<dbReference type="InterPro" id="IPR013752">
    <property type="entry name" value="KPA_reductase"/>
</dbReference>
<name>U5W0R4_9ACTN</name>
<dbReference type="InterPro" id="IPR036873">
    <property type="entry name" value="Rhodanese-like_dom_sf"/>
</dbReference>
<dbReference type="CDD" id="cd01449">
    <property type="entry name" value="TST_Repeat_2"/>
    <property type="match status" value="1"/>
</dbReference>